<proteinExistence type="inferred from homology"/>
<name>A0AAV5KDQ8_9ROSI</name>
<dbReference type="Proteomes" id="UP001054252">
    <property type="component" value="Unassembled WGS sequence"/>
</dbReference>
<dbReference type="GO" id="GO:0005874">
    <property type="term" value="C:microtubule"/>
    <property type="evidence" value="ECO:0007669"/>
    <property type="project" value="UniProtKB-KW"/>
</dbReference>
<feature type="domain" description="Kinesin motor" evidence="10">
    <location>
        <begin position="203"/>
        <end position="540"/>
    </location>
</feature>
<dbReference type="InterPro" id="IPR027417">
    <property type="entry name" value="P-loop_NTPase"/>
</dbReference>
<feature type="region of interest" description="Disordered" evidence="9">
    <location>
        <begin position="1"/>
        <end position="157"/>
    </location>
</feature>
<evidence type="ECO:0000259" key="10">
    <source>
        <dbReference type="PROSITE" id="PS50067"/>
    </source>
</evidence>
<dbReference type="InterPro" id="IPR044986">
    <property type="entry name" value="KIF15/KIN-12"/>
</dbReference>
<feature type="compositionally biased region" description="Basic and acidic residues" evidence="9">
    <location>
        <begin position="52"/>
        <end position="66"/>
    </location>
</feature>
<dbReference type="PROSITE" id="PS50067">
    <property type="entry name" value="KINESIN_MOTOR_2"/>
    <property type="match status" value="1"/>
</dbReference>
<dbReference type="GO" id="GO:0007018">
    <property type="term" value="P:microtubule-based movement"/>
    <property type="evidence" value="ECO:0007669"/>
    <property type="project" value="InterPro"/>
</dbReference>
<dbReference type="GO" id="GO:0008017">
    <property type="term" value="F:microtubule binding"/>
    <property type="evidence" value="ECO:0007669"/>
    <property type="project" value="InterPro"/>
</dbReference>
<feature type="coiled-coil region" evidence="8">
    <location>
        <begin position="1040"/>
        <end position="1109"/>
    </location>
</feature>
<dbReference type="PROSITE" id="PS00411">
    <property type="entry name" value="KINESIN_MOTOR_1"/>
    <property type="match status" value="1"/>
</dbReference>
<evidence type="ECO:0000256" key="2">
    <source>
        <dbReference type="ARBA" id="ARBA00022741"/>
    </source>
</evidence>
<evidence type="ECO:0000313" key="11">
    <source>
        <dbReference type="EMBL" id="GKV22725.1"/>
    </source>
</evidence>
<dbReference type="AlphaFoldDB" id="A0AAV5KDQ8"/>
<evidence type="ECO:0000256" key="8">
    <source>
        <dbReference type="SAM" id="Coils"/>
    </source>
</evidence>
<organism evidence="11 12">
    <name type="scientific">Rubroshorea leprosula</name>
    <dbReference type="NCBI Taxonomy" id="152421"/>
    <lineage>
        <taxon>Eukaryota</taxon>
        <taxon>Viridiplantae</taxon>
        <taxon>Streptophyta</taxon>
        <taxon>Embryophyta</taxon>
        <taxon>Tracheophyta</taxon>
        <taxon>Spermatophyta</taxon>
        <taxon>Magnoliopsida</taxon>
        <taxon>eudicotyledons</taxon>
        <taxon>Gunneridae</taxon>
        <taxon>Pentapetalae</taxon>
        <taxon>rosids</taxon>
        <taxon>malvids</taxon>
        <taxon>Malvales</taxon>
        <taxon>Dipterocarpaceae</taxon>
        <taxon>Rubroshorea</taxon>
    </lineage>
</organism>
<dbReference type="PANTHER" id="PTHR37739">
    <property type="entry name" value="KINESIN-LIKE PROTEIN KIN-12D"/>
    <property type="match status" value="1"/>
</dbReference>
<dbReference type="Pfam" id="PF00225">
    <property type="entry name" value="Kinesin"/>
    <property type="match status" value="1"/>
</dbReference>
<keyword evidence="2 7" id="KW-0547">Nucleotide-binding</keyword>
<keyword evidence="12" id="KW-1185">Reference proteome</keyword>
<feature type="binding site" evidence="7">
    <location>
        <begin position="284"/>
        <end position="291"/>
    </location>
    <ligand>
        <name>ATP</name>
        <dbReference type="ChEBI" id="CHEBI:30616"/>
    </ligand>
</feature>
<evidence type="ECO:0000256" key="7">
    <source>
        <dbReference type="PROSITE-ProRule" id="PRU00283"/>
    </source>
</evidence>
<dbReference type="SMART" id="SM00129">
    <property type="entry name" value="KISc"/>
    <property type="match status" value="1"/>
</dbReference>
<gene>
    <name evidence="11" type="ORF">SLEP1_g32567</name>
</gene>
<dbReference type="GO" id="GO:0005524">
    <property type="term" value="F:ATP binding"/>
    <property type="evidence" value="ECO:0007669"/>
    <property type="project" value="UniProtKB-UniRule"/>
</dbReference>
<dbReference type="SUPFAM" id="SSF52540">
    <property type="entry name" value="P-loop containing nucleoside triphosphate hydrolases"/>
    <property type="match status" value="1"/>
</dbReference>
<feature type="coiled-coil region" evidence="8">
    <location>
        <begin position="635"/>
        <end position="669"/>
    </location>
</feature>
<comment type="similarity">
    <text evidence="6">Belongs to the TRAFAC class myosin-kinesin ATPase superfamily. Kinesin family. KIN-12 subfamily.</text>
</comment>
<protein>
    <recommendedName>
        <fullName evidence="10">Kinesin motor domain-containing protein</fullName>
    </recommendedName>
</protein>
<feature type="compositionally biased region" description="Polar residues" evidence="9">
    <location>
        <begin position="19"/>
        <end position="37"/>
    </location>
</feature>
<dbReference type="InterPro" id="IPR019821">
    <property type="entry name" value="Kinesin_motor_CS"/>
</dbReference>
<feature type="coiled-coil region" evidence="8">
    <location>
        <begin position="781"/>
        <end position="815"/>
    </location>
</feature>
<evidence type="ECO:0000256" key="3">
    <source>
        <dbReference type="ARBA" id="ARBA00022840"/>
    </source>
</evidence>
<dbReference type="GO" id="GO:0003777">
    <property type="term" value="F:microtubule motor activity"/>
    <property type="evidence" value="ECO:0007669"/>
    <property type="project" value="InterPro"/>
</dbReference>
<evidence type="ECO:0000313" key="12">
    <source>
        <dbReference type="Proteomes" id="UP001054252"/>
    </source>
</evidence>
<dbReference type="InterPro" id="IPR036961">
    <property type="entry name" value="Kinesin_motor_dom_sf"/>
</dbReference>
<dbReference type="InterPro" id="IPR001752">
    <property type="entry name" value="Kinesin_motor_dom"/>
</dbReference>
<feature type="compositionally biased region" description="Basic and acidic residues" evidence="9">
    <location>
        <begin position="101"/>
        <end position="110"/>
    </location>
</feature>
<dbReference type="PANTHER" id="PTHR37739:SF8">
    <property type="entry name" value="KINESIN-LIKE PROTEIN KIN-12D"/>
    <property type="match status" value="1"/>
</dbReference>
<feature type="compositionally biased region" description="Polar residues" evidence="9">
    <location>
        <begin position="126"/>
        <end position="136"/>
    </location>
</feature>
<evidence type="ECO:0000256" key="5">
    <source>
        <dbReference type="ARBA" id="ARBA00023175"/>
    </source>
</evidence>
<feature type="coiled-coil region" evidence="8">
    <location>
        <begin position="1167"/>
        <end position="1194"/>
    </location>
</feature>
<evidence type="ECO:0000256" key="1">
    <source>
        <dbReference type="ARBA" id="ARBA00022701"/>
    </source>
</evidence>
<accession>A0AAV5KDQ8</accession>
<dbReference type="PRINTS" id="PR00380">
    <property type="entry name" value="KINESINHEAVY"/>
</dbReference>
<comment type="caution">
    <text evidence="11">The sequence shown here is derived from an EMBL/GenBank/DDBJ whole genome shotgun (WGS) entry which is preliminary data.</text>
</comment>
<sequence>MLGYSKFLRRKNEEMENVPPNSRDSLGSQASHDSSTRAPLISIPVPTANPKPEPETSFRCRIDRTPTKSKSRNPDSTLPLRTPDKHGGLSKNRLGWAQRNDNSDDVRTDARNMTPKVSKGVGRANSCYSETNSTQNTPTKSASKPPTPGYKSRIDGNGGIRGGNFSALYRGIPSSFGPTTVVDTVEVPHFDLKEDPSFWMDHNVQVLIRVRPLNRMEKSMDGYNRCLRQDSAQSISWIGQPETRFTFDHVACETIDQEMLFRMAGLPMVENCLSGYNSCMFAYGQTGSGKTHTMIGEIQDLEVKPSPHRGMTPRIFEFLFARIQAEEEIRRDEKLKYNCKCSFLEIYNEQITDLLDPSSTNLQIREEVKKGVYVENLSEFEVQTVNDILKLLAQGSLNRKVAATNMNRESSRSHSVFTCVIESRWEKDSTTNLRFARLNLVDLAGSERQKTSGAEGERLKEAANINKSLSTLGHVIMILVDVAHGKPRHVPYRDSKLTFLLQDSLGGNSKTMIIANVSPSACCATETLNTLKFAQRAKLIQNIAVVNEDSTGDVFALQHQIRLLKEELSALKRQNVCRSLSFCSTDVNTAELGEDASNDNKCEMDQQGVDDVLGYESKGIVRMSTKQLKSLETTLAGALRREQKAETSIKNLEAEIEKLNSLVHQREEEMRSTKMMLRIQEEKIHRMESLVHGSLPVDSFLLEENRVLSEEVQLLQAKVDKNPEVTHFSLENIRLLDQLKRYQEFYEEGEREMLLDEVSMLRDEVLHLLDANSKQHSHPNLSGQSQQLQNTINELEECKRNLNSCLEDNAKLHREIHDLRTMLNDINSSPNDQDVNFITIKDLKKNVDLEQIDVHQGLKIAEQILDLQLELDILKIILQEERSSCHQVEERSKCLTRDLDLAEKKLIVMRKQIEDTNGELKEAKAVIEALESQQILSINELEDLKKSSSHFVKLLNEQELENISLKKRLAKKELRDYPPSECPESMESKVQLKFQRMQDSLEKAKRMNEWYQDDRAFQATNADEMDAVRRQAEAETAEVIVSLQEELAALHQQVEACLLKEMEAKMTTTIMETELKELQKRLHLLSQDNRKLLERVEEKGVELTALSEEWVMLASEIEHILTDGHEELIDASDQLNHISSYFSRKRIWISDQVSKLIRIISEKELLIEELGTCLEDANEKRNDLECMLKSLRSAVLVINDAHQHECSEKEKEILLLKSQLSIKTSTIVKLED</sequence>
<dbReference type="FunFam" id="3.40.850.10:FF:000033">
    <property type="entry name" value="Kinesin-like protein KIN-12E"/>
    <property type="match status" value="1"/>
</dbReference>
<feature type="coiled-coil region" evidence="8">
    <location>
        <begin position="885"/>
        <end position="975"/>
    </location>
</feature>
<keyword evidence="3 7" id="KW-0067">ATP-binding</keyword>
<dbReference type="Gene3D" id="3.40.850.10">
    <property type="entry name" value="Kinesin motor domain"/>
    <property type="match status" value="1"/>
</dbReference>
<keyword evidence="4 8" id="KW-0175">Coiled coil</keyword>
<keyword evidence="1" id="KW-0493">Microtubule</keyword>
<keyword evidence="5 7" id="KW-0505">Motor protein</keyword>
<evidence type="ECO:0000256" key="9">
    <source>
        <dbReference type="SAM" id="MobiDB-lite"/>
    </source>
</evidence>
<evidence type="ECO:0000256" key="4">
    <source>
        <dbReference type="ARBA" id="ARBA00023054"/>
    </source>
</evidence>
<dbReference type="EMBL" id="BPVZ01000061">
    <property type="protein sequence ID" value="GKV22725.1"/>
    <property type="molecule type" value="Genomic_DNA"/>
</dbReference>
<reference evidence="11 12" key="1">
    <citation type="journal article" date="2021" name="Commun. Biol.">
        <title>The genome of Shorea leprosula (Dipterocarpaceae) highlights the ecological relevance of drought in aseasonal tropical rainforests.</title>
        <authorList>
            <person name="Ng K.K.S."/>
            <person name="Kobayashi M.J."/>
            <person name="Fawcett J.A."/>
            <person name="Hatakeyama M."/>
            <person name="Paape T."/>
            <person name="Ng C.H."/>
            <person name="Ang C.C."/>
            <person name="Tnah L.H."/>
            <person name="Lee C.T."/>
            <person name="Nishiyama T."/>
            <person name="Sese J."/>
            <person name="O'Brien M.J."/>
            <person name="Copetti D."/>
            <person name="Mohd Noor M.I."/>
            <person name="Ong R.C."/>
            <person name="Putra M."/>
            <person name="Sireger I.Z."/>
            <person name="Indrioko S."/>
            <person name="Kosugi Y."/>
            <person name="Izuno A."/>
            <person name="Isagi Y."/>
            <person name="Lee S.L."/>
            <person name="Shimizu K.K."/>
        </authorList>
    </citation>
    <scope>NUCLEOTIDE SEQUENCE [LARGE SCALE GENOMIC DNA]</scope>
    <source>
        <strain evidence="11">214</strain>
    </source>
</reference>
<evidence type="ECO:0000256" key="6">
    <source>
        <dbReference type="ARBA" id="ARBA00034488"/>
    </source>
</evidence>